<evidence type="ECO:0000256" key="2">
    <source>
        <dbReference type="ARBA" id="ARBA00022692"/>
    </source>
</evidence>
<dbReference type="Gene3D" id="3.30.750.24">
    <property type="entry name" value="STAS domain"/>
    <property type="match status" value="1"/>
</dbReference>
<keyword evidence="8" id="KW-1185">Reference proteome</keyword>
<feature type="transmembrane region" description="Helical" evidence="5">
    <location>
        <begin position="273"/>
        <end position="290"/>
    </location>
</feature>
<feature type="transmembrane region" description="Helical" evidence="5">
    <location>
        <begin position="310"/>
        <end position="331"/>
    </location>
</feature>
<reference evidence="7" key="1">
    <citation type="submission" date="2022-01" db="EMBL/GenBank/DDBJ databases">
        <authorList>
            <person name="King R."/>
        </authorList>
    </citation>
    <scope>NUCLEOTIDE SEQUENCE</scope>
</reference>
<dbReference type="InterPro" id="IPR018045">
    <property type="entry name" value="S04_transporter_CS"/>
</dbReference>
<dbReference type="Proteomes" id="UP001152799">
    <property type="component" value="Chromosome 4"/>
</dbReference>
<feature type="transmembrane region" description="Helical" evidence="5">
    <location>
        <begin position="338"/>
        <end position="359"/>
    </location>
</feature>
<feature type="transmembrane region" description="Helical" evidence="5">
    <location>
        <begin position="371"/>
        <end position="397"/>
    </location>
</feature>
<comment type="subcellular location">
    <subcellularLocation>
        <location evidence="1">Membrane</location>
        <topology evidence="1">Multi-pass membrane protein</topology>
    </subcellularLocation>
</comment>
<evidence type="ECO:0000256" key="5">
    <source>
        <dbReference type="SAM" id="Phobius"/>
    </source>
</evidence>
<feature type="transmembrane region" description="Helical" evidence="5">
    <location>
        <begin position="171"/>
        <end position="195"/>
    </location>
</feature>
<dbReference type="OrthoDB" id="288203at2759"/>
<organism evidence="7 8">
    <name type="scientific">Ceutorhynchus assimilis</name>
    <name type="common">cabbage seed weevil</name>
    <dbReference type="NCBI Taxonomy" id="467358"/>
    <lineage>
        <taxon>Eukaryota</taxon>
        <taxon>Metazoa</taxon>
        <taxon>Ecdysozoa</taxon>
        <taxon>Arthropoda</taxon>
        <taxon>Hexapoda</taxon>
        <taxon>Insecta</taxon>
        <taxon>Pterygota</taxon>
        <taxon>Neoptera</taxon>
        <taxon>Endopterygota</taxon>
        <taxon>Coleoptera</taxon>
        <taxon>Polyphaga</taxon>
        <taxon>Cucujiformia</taxon>
        <taxon>Curculionidae</taxon>
        <taxon>Ceutorhynchinae</taxon>
        <taxon>Ceutorhynchus</taxon>
    </lineage>
</organism>
<feature type="domain" description="SLC26A/SulP transporter" evidence="6">
    <location>
        <begin position="2"/>
        <end position="372"/>
    </location>
</feature>
<sequence>MIPQSVAYAGLAGLKPQYGLYTAFIGSFTYIVVGTVKEVSIGPTSLMALLTFSYTKGQPIECVILLTFLAGCIELAMGLFKLGFLVDFISPCLTSGFTSASSIIIIVSQLKSFLGISVQNHSTFPAIQEIVSKVGDIKFADTFLGVCCVIFLLSFKLLTKIKVQSLTAKKTLWLLSISKNALVVSIMTLMAFIWFKSQGATPFKLTGPVPSGLPDFGPPSISVQFNNATMTVTDMIMSIGSGIIVVPLVAVLANVAIAKAYSSETVVDASQEMISLGLCNIFGSFVKAMPSCGAFTRSSVASSSNVRTPLQGIYSGTVIILALSFLAPYFFYIPKATLAAVLIVAAYGLVDYEIFGTLWKCNKIDFFMTLMTFVFGIVFSVELSIVIGAIFNVLVLLKSWSRPRIIIETQLTEENLKYLYIKPELGLFYPAADYITECIKKAHKKNPLLPIAVDCMNILQVDYSATKSIELLVKTYNKKSTGIVFLNVHNRVLKALGTILDQNVLILCQSEITSKTFSIRDVEDVEEAPLIRDERRFSVRKEDIRKGSLCSIE</sequence>
<dbReference type="PANTHER" id="PTHR11814">
    <property type="entry name" value="SULFATE TRANSPORTER"/>
    <property type="match status" value="1"/>
</dbReference>
<dbReference type="EMBL" id="OU892280">
    <property type="protein sequence ID" value="CAG9767176.1"/>
    <property type="molecule type" value="Genomic_DNA"/>
</dbReference>
<dbReference type="CDD" id="cd07042">
    <property type="entry name" value="STAS_SulP_like_sulfate_transporter"/>
    <property type="match status" value="1"/>
</dbReference>
<feature type="transmembrane region" description="Helical" evidence="5">
    <location>
        <begin position="142"/>
        <end position="159"/>
    </location>
</feature>
<accession>A0A9N9MLI2</accession>
<dbReference type="InterPro" id="IPR011547">
    <property type="entry name" value="SLC26A/SulP_dom"/>
</dbReference>
<dbReference type="Pfam" id="PF00916">
    <property type="entry name" value="Sulfate_transp"/>
    <property type="match status" value="1"/>
</dbReference>
<dbReference type="AlphaFoldDB" id="A0A9N9MLI2"/>
<gene>
    <name evidence="7" type="ORF">CEUTPL_LOCUS7743</name>
</gene>
<dbReference type="InterPro" id="IPR036513">
    <property type="entry name" value="STAS_dom_sf"/>
</dbReference>
<dbReference type="GO" id="GO:0008271">
    <property type="term" value="F:secondary active sulfate transmembrane transporter activity"/>
    <property type="evidence" value="ECO:0007669"/>
    <property type="project" value="InterPro"/>
</dbReference>
<keyword evidence="2 5" id="KW-0812">Transmembrane</keyword>
<feature type="transmembrane region" description="Helical" evidence="5">
    <location>
        <begin position="20"/>
        <end position="39"/>
    </location>
</feature>
<proteinExistence type="predicted"/>
<evidence type="ECO:0000256" key="4">
    <source>
        <dbReference type="ARBA" id="ARBA00023136"/>
    </source>
</evidence>
<dbReference type="InterPro" id="IPR001902">
    <property type="entry name" value="SLC26A/SulP_fam"/>
</dbReference>
<evidence type="ECO:0000256" key="3">
    <source>
        <dbReference type="ARBA" id="ARBA00022989"/>
    </source>
</evidence>
<protein>
    <recommendedName>
        <fullName evidence="6">SLC26A/SulP transporter domain-containing protein</fullName>
    </recommendedName>
</protein>
<evidence type="ECO:0000313" key="7">
    <source>
        <dbReference type="EMBL" id="CAG9767176.1"/>
    </source>
</evidence>
<keyword evidence="3 5" id="KW-1133">Transmembrane helix</keyword>
<evidence type="ECO:0000259" key="6">
    <source>
        <dbReference type="Pfam" id="PF00916"/>
    </source>
</evidence>
<feature type="transmembrane region" description="Helical" evidence="5">
    <location>
        <begin position="60"/>
        <end position="80"/>
    </location>
</feature>
<dbReference type="PROSITE" id="PS01130">
    <property type="entry name" value="SLC26A"/>
    <property type="match status" value="1"/>
</dbReference>
<dbReference type="GO" id="GO:0016020">
    <property type="term" value="C:membrane"/>
    <property type="evidence" value="ECO:0007669"/>
    <property type="project" value="UniProtKB-SubCell"/>
</dbReference>
<evidence type="ECO:0000256" key="1">
    <source>
        <dbReference type="ARBA" id="ARBA00004141"/>
    </source>
</evidence>
<keyword evidence="4 5" id="KW-0472">Membrane</keyword>
<feature type="transmembrane region" description="Helical" evidence="5">
    <location>
        <begin position="235"/>
        <end position="261"/>
    </location>
</feature>
<name>A0A9N9MLI2_9CUCU</name>
<evidence type="ECO:0000313" key="8">
    <source>
        <dbReference type="Proteomes" id="UP001152799"/>
    </source>
</evidence>